<dbReference type="EMBL" id="CABL01000002">
    <property type="protein sequence ID" value="CBH74611.1"/>
    <property type="molecule type" value="Genomic_DNA"/>
</dbReference>
<evidence type="ECO:0000313" key="1">
    <source>
        <dbReference type="EMBL" id="CBH74611.1"/>
    </source>
</evidence>
<gene>
    <name evidence="1" type="ORF">CARN1_1714</name>
</gene>
<name>E6PDS6_9ZZZZ</name>
<comment type="caution">
    <text evidence="1">The sequence shown here is derived from an EMBL/GenBank/DDBJ whole genome shotgun (WGS) entry which is preliminary data.</text>
</comment>
<accession>E6PDS6</accession>
<organism evidence="1">
    <name type="scientific">mine drainage metagenome</name>
    <dbReference type="NCBI Taxonomy" id="410659"/>
    <lineage>
        <taxon>unclassified sequences</taxon>
        <taxon>metagenomes</taxon>
        <taxon>ecological metagenomes</taxon>
    </lineage>
</organism>
<reference evidence="1" key="1">
    <citation type="submission" date="2009-10" db="EMBL/GenBank/DDBJ databases">
        <title>Diversity of trophic interactions inside an arsenic-rich microbial ecosystem.</title>
        <authorList>
            <person name="Bertin P.N."/>
            <person name="Heinrich-Salmeron A."/>
            <person name="Pelletier E."/>
            <person name="Goulhen-Chollet F."/>
            <person name="Arsene-Ploetze F."/>
            <person name="Gallien S."/>
            <person name="Calteau A."/>
            <person name="Vallenet D."/>
            <person name="Casiot C."/>
            <person name="Chane-Woon-Ming B."/>
            <person name="Giloteaux L."/>
            <person name="Barakat M."/>
            <person name="Bonnefoy V."/>
            <person name="Bruneel O."/>
            <person name="Chandler M."/>
            <person name="Cleiss J."/>
            <person name="Duran R."/>
            <person name="Elbaz-Poulichet F."/>
            <person name="Fonknechten N."/>
            <person name="Lauga B."/>
            <person name="Mornico D."/>
            <person name="Ortet P."/>
            <person name="Schaeffer C."/>
            <person name="Siguier P."/>
            <person name="Alexander Thil Smith A."/>
            <person name="Van Dorsselaer A."/>
            <person name="Weissenbach J."/>
            <person name="Medigue C."/>
            <person name="Le Paslier D."/>
        </authorList>
    </citation>
    <scope>NUCLEOTIDE SEQUENCE</scope>
</reference>
<protein>
    <submittedName>
        <fullName evidence="1">Uncharacterized protein</fullName>
    </submittedName>
</protein>
<dbReference type="AlphaFoldDB" id="E6PDS6"/>
<sequence length="310" mass="33916">MMTEALARVMFTDLIDYAGLFPPAQLALPTAYDEYRRSLRFSHAWMLGRFIVPFARFSELLGLHGESPSMRASVILDADRESRLWLNEISEQLAALAEGSLGAATVVPVALEIPVPPLRAARENYGAVVSQVGALLDRFGLRELPCYVEFPRDDRWEHEMPGAVESLARARLRSKIRCGGLAASAFPSASEVAAHLRACAEYGVAWKATAGLHHPVAHREVGTGFEMHGFVNLLVASCLAIQRAPFEEIEAVLAERSSAAFAFAENGLSWRGRRCESTAIERSRRSGLLSYGSCSVSEPLDDLVALGWLT</sequence>
<proteinExistence type="predicted"/>